<evidence type="ECO:0000313" key="8">
    <source>
        <dbReference type="EMBL" id="TKR88049.1"/>
    </source>
</evidence>
<dbReference type="InterPro" id="IPR002653">
    <property type="entry name" value="Znf_A20"/>
</dbReference>
<dbReference type="SMART" id="SM00259">
    <property type="entry name" value="ZnF_A20"/>
    <property type="match status" value="1"/>
</dbReference>
<dbReference type="Gene3D" id="1.20.5.4770">
    <property type="match status" value="1"/>
</dbReference>
<reference evidence="8 9" key="1">
    <citation type="journal article" date="2015" name="Genome Biol.">
        <title>Comparative genomics of Steinernema reveals deeply conserved gene regulatory networks.</title>
        <authorList>
            <person name="Dillman A.R."/>
            <person name="Macchietto M."/>
            <person name="Porter C.F."/>
            <person name="Rogers A."/>
            <person name="Williams B."/>
            <person name="Antoshechkin I."/>
            <person name="Lee M.M."/>
            <person name="Goodwin Z."/>
            <person name="Lu X."/>
            <person name="Lewis E.E."/>
            <person name="Goodrich-Blair H."/>
            <person name="Stock S.P."/>
            <person name="Adams B.J."/>
            <person name="Sternberg P.W."/>
            <person name="Mortazavi A."/>
        </authorList>
    </citation>
    <scope>NUCLEOTIDE SEQUENCE [LARGE SCALE GENOMIC DNA]</scope>
    <source>
        <strain evidence="8 9">ALL</strain>
    </source>
</reference>
<proteinExistence type="predicted"/>
<dbReference type="Gene3D" id="4.10.1110.10">
    <property type="entry name" value="AN1-like Zinc finger"/>
    <property type="match status" value="1"/>
</dbReference>
<dbReference type="FunFam" id="4.10.1110.10:FF:000001">
    <property type="entry name" value="Zinc finger AN1-type containing 6"/>
    <property type="match status" value="1"/>
</dbReference>
<evidence type="ECO:0000256" key="4">
    <source>
        <dbReference type="PROSITE-ProRule" id="PRU00449"/>
    </source>
</evidence>
<dbReference type="Proteomes" id="UP000298663">
    <property type="component" value="Unassembled WGS sequence"/>
</dbReference>
<dbReference type="Pfam" id="PF01754">
    <property type="entry name" value="zf-A20"/>
    <property type="match status" value="1"/>
</dbReference>
<dbReference type="Pfam" id="PF01428">
    <property type="entry name" value="zf-AN1"/>
    <property type="match status" value="1"/>
</dbReference>
<dbReference type="InterPro" id="IPR050652">
    <property type="entry name" value="AN1_A20_ZnFinger"/>
</dbReference>
<dbReference type="InterPro" id="IPR000058">
    <property type="entry name" value="Znf_AN1"/>
</dbReference>
<evidence type="ECO:0000256" key="1">
    <source>
        <dbReference type="ARBA" id="ARBA00022723"/>
    </source>
</evidence>
<keyword evidence="2 4" id="KW-0863">Zinc-finger</keyword>
<feature type="region of interest" description="Disordered" evidence="5">
    <location>
        <begin position="32"/>
        <end position="55"/>
    </location>
</feature>
<feature type="domain" description="AN1-type" evidence="7">
    <location>
        <begin position="51"/>
        <end position="97"/>
    </location>
</feature>
<evidence type="ECO:0000256" key="2">
    <source>
        <dbReference type="ARBA" id="ARBA00022771"/>
    </source>
</evidence>
<dbReference type="InterPro" id="IPR035896">
    <property type="entry name" value="AN1-like_Znf"/>
</dbReference>
<gene>
    <name evidence="8" type="ORF">L596_012350</name>
</gene>
<dbReference type="PANTHER" id="PTHR10634">
    <property type="entry name" value="AN1-TYPE ZINC FINGER PROTEIN"/>
    <property type="match status" value="1"/>
</dbReference>
<reference evidence="8 9" key="2">
    <citation type="journal article" date="2019" name="G3 (Bethesda)">
        <title>Hybrid Assembly of the Genome of the Entomopathogenic Nematode Steinernema carpocapsae Identifies the X-Chromosome.</title>
        <authorList>
            <person name="Serra L."/>
            <person name="Macchietto M."/>
            <person name="Macias-Munoz A."/>
            <person name="McGill C.J."/>
            <person name="Rodriguez I.M."/>
            <person name="Rodriguez B."/>
            <person name="Murad R."/>
            <person name="Mortazavi A."/>
        </authorList>
    </citation>
    <scope>NUCLEOTIDE SEQUENCE [LARGE SCALE GENOMIC DNA]</scope>
    <source>
        <strain evidence="8 9">ALL</strain>
    </source>
</reference>
<keyword evidence="3" id="KW-0862">Zinc</keyword>
<evidence type="ECO:0000259" key="7">
    <source>
        <dbReference type="PROSITE" id="PS51039"/>
    </source>
</evidence>
<evidence type="ECO:0000313" key="9">
    <source>
        <dbReference type="Proteomes" id="UP000298663"/>
    </source>
</evidence>
<dbReference type="PROSITE" id="PS51039">
    <property type="entry name" value="ZF_AN1"/>
    <property type="match status" value="1"/>
</dbReference>
<feature type="compositionally biased region" description="Low complexity" evidence="5">
    <location>
        <begin position="39"/>
        <end position="54"/>
    </location>
</feature>
<keyword evidence="1" id="KW-0479">Metal-binding</keyword>
<dbReference type="PROSITE" id="PS51036">
    <property type="entry name" value="ZF_A20"/>
    <property type="match status" value="1"/>
</dbReference>
<dbReference type="SUPFAM" id="SSF57716">
    <property type="entry name" value="Glucocorticoid receptor-like (DNA-binding domain)"/>
    <property type="match status" value="1"/>
</dbReference>
<protein>
    <recommendedName>
        <fullName evidence="10">AN1-type domain-containing protein</fullName>
    </recommendedName>
</protein>
<comment type="caution">
    <text evidence="8">The sequence shown here is derived from an EMBL/GenBank/DDBJ whole genome shotgun (WGS) entry which is preliminary data.</text>
</comment>
<evidence type="ECO:0000259" key="6">
    <source>
        <dbReference type="PROSITE" id="PS51036"/>
    </source>
</evidence>
<accession>A0A4U5NWT6</accession>
<keyword evidence="9" id="KW-1185">Reference proteome</keyword>
<evidence type="ECO:0000256" key="5">
    <source>
        <dbReference type="SAM" id="MobiDB-lite"/>
    </source>
</evidence>
<sequence length="116" mass="13063">MSVLCKNGCGFYGSEKFNSYCSKCFNEVRPAEVNKEATPEATAEPETSETPSKSNRCKMCHKKLGLTGISCRCGDVFCSTHRYEKEHNCDFDYKASERDQIKKNNPSVQADKLNKC</sequence>
<dbReference type="GO" id="GO:0003677">
    <property type="term" value="F:DNA binding"/>
    <property type="evidence" value="ECO:0007669"/>
    <property type="project" value="InterPro"/>
</dbReference>
<dbReference type="GO" id="GO:0008270">
    <property type="term" value="F:zinc ion binding"/>
    <property type="evidence" value="ECO:0007669"/>
    <property type="project" value="UniProtKB-KW"/>
</dbReference>
<name>A0A4U5NWT6_STECR</name>
<organism evidence="8 9">
    <name type="scientific">Steinernema carpocapsae</name>
    <name type="common">Entomopathogenic nematode</name>
    <dbReference type="NCBI Taxonomy" id="34508"/>
    <lineage>
        <taxon>Eukaryota</taxon>
        <taxon>Metazoa</taxon>
        <taxon>Ecdysozoa</taxon>
        <taxon>Nematoda</taxon>
        <taxon>Chromadorea</taxon>
        <taxon>Rhabditida</taxon>
        <taxon>Tylenchina</taxon>
        <taxon>Panagrolaimomorpha</taxon>
        <taxon>Strongyloidoidea</taxon>
        <taxon>Steinernematidae</taxon>
        <taxon>Steinernema</taxon>
    </lineage>
</organism>
<evidence type="ECO:0000256" key="3">
    <source>
        <dbReference type="ARBA" id="ARBA00022833"/>
    </source>
</evidence>
<dbReference type="EMBL" id="AZBU02000003">
    <property type="protein sequence ID" value="TKR88049.1"/>
    <property type="molecule type" value="Genomic_DNA"/>
</dbReference>
<evidence type="ECO:0008006" key="10">
    <source>
        <dbReference type="Google" id="ProtNLM"/>
    </source>
</evidence>
<dbReference type="SUPFAM" id="SSF118310">
    <property type="entry name" value="AN1-like Zinc finger"/>
    <property type="match status" value="1"/>
</dbReference>
<feature type="domain" description="A20-type" evidence="6">
    <location>
        <begin position="1"/>
        <end position="33"/>
    </location>
</feature>
<dbReference type="STRING" id="34508.A0A4U5NWT6"/>
<dbReference type="OrthoDB" id="428577at2759"/>
<dbReference type="SMART" id="SM00154">
    <property type="entry name" value="ZnF_AN1"/>
    <property type="match status" value="1"/>
</dbReference>
<dbReference type="AlphaFoldDB" id="A0A4U5NWT6"/>